<dbReference type="Proteomes" id="UP000785679">
    <property type="component" value="Unassembled WGS sequence"/>
</dbReference>
<protein>
    <recommendedName>
        <fullName evidence="2">Protein kinase domain-containing protein</fullName>
    </recommendedName>
</protein>
<feature type="region of interest" description="Disordered" evidence="1">
    <location>
        <begin position="1243"/>
        <end position="1262"/>
    </location>
</feature>
<dbReference type="Gene3D" id="3.30.200.20">
    <property type="entry name" value="Phosphorylase Kinase, domain 1"/>
    <property type="match status" value="1"/>
</dbReference>
<evidence type="ECO:0000256" key="1">
    <source>
        <dbReference type="SAM" id="MobiDB-lite"/>
    </source>
</evidence>
<dbReference type="Pfam" id="PF00069">
    <property type="entry name" value="Pkinase"/>
    <property type="match status" value="1"/>
</dbReference>
<dbReference type="GO" id="GO:0004672">
    <property type="term" value="F:protein kinase activity"/>
    <property type="evidence" value="ECO:0007669"/>
    <property type="project" value="InterPro"/>
</dbReference>
<evidence type="ECO:0000313" key="4">
    <source>
        <dbReference type="Proteomes" id="UP000785679"/>
    </source>
</evidence>
<gene>
    <name evidence="3" type="ORF">FGO68_gene17205</name>
</gene>
<evidence type="ECO:0000313" key="3">
    <source>
        <dbReference type="EMBL" id="TNV87236.1"/>
    </source>
</evidence>
<accession>A0A8J8P825</accession>
<feature type="compositionally biased region" description="Polar residues" evidence="1">
    <location>
        <begin position="1093"/>
        <end position="1133"/>
    </location>
</feature>
<dbReference type="OrthoDB" id="539158at2759"/>
<evidence type="ECO:0000259" key="2">
    <source>
        <dbReference type="PROSITE" id="PS50011"/>
    </source>
</evidence>
<dbReference type="InterPro" id="IPR011009">
    <property type="entry name" value="Kinase-like_dom_sf"/>
</dbReference>
<dbReference type="GO" id="GO:0005524">
    <property type="term" value="F:ATP binding"/>
    <property type="evidence" value="ECO:0007669"/>
    <property type="project" value="InterPro"/>
</dbReference>
<name>A0A8J8P825_HALGN</name>
<organism evidence="3 4">
    <name type="scientific">Halteria grandinella</name>
    <dbReference type="NCBI Taxonomy" id="5974"/>
    <lineage>
        <taxon>Eukaryota</taxon>
        <taxon>Sar</taxon>
        <taxon>Alveolata</taxon>
        <taxon>Ciliophora</taxon>
        <taxon>Intramacronucleata</taxon>
        <taxon>Spirotrichea</taxon>
        <taxon>Stichotrichia</taxon>
        <taxon>Sporadotrichida</taxon>
        <taxon>Halteriidae</taxon>
        <taxon>Halteria</taxon>
    </lineage>
</organism>
<dbReference type="SUPFAM" id="SSF56112">
    <property type="entry name" value="Protein kinase-like (PK-like)"/>
    <property type="match status" value="1"/>
</dbReference>
<dbReference type="Gene3D" id="1.10.510.10">
    <property type="entry name" value="Transferase(Phosphotransferase) domain 1"/>
    <property type="match status" value="1"/>
</dbReference>
<dbReference type="EMBL" id="RRYP01000553">
    <property type="protein sequence ID" value="TNV87236.1"/>
    <property type="molecule type" value="Genomic_DNA"/>
</dbReference>
<feature type="region of interest" description="Disordered" evidence="1">
    <location>
        <begin position="1086"/>
        <end position="1133"/>
    </location>
</feature>
<reference evidence="3" key="1">
    <citation type="submission" date="2019-06" db="EMBL/GenBank/DDBJ databases">
        <authorList>
            <person name="Zheng W."/>
        </authorList>
    </citation>
    <scope>NUCLEOTIDE SEQUENCE</scope>
    <source>
        <strain evidence="3">QDHG01</strain>
    </source>
</reference>
<dbReference type="SMART" id="SM00220">
    <property type="entry name" value="S_TKc"/>
    <property type="match status" value="1"/>
</dbReference>
<dbReference type="PROSITE" id="PS50011">
    <property type="entry name" value="PROTEIN_KINASE_DOM"/>
    <property type="match status" value="1"/>
</dbReference>
<feature type="domain" description="Protein kinase" evidence="2">
    <location>
        <begin position="279"/>
        <end position="644"/>
    </location>
</feature>
<comment type="caution">
    <text evidence="3">The sequence shown here is derived from an EMBL/GenBank/DDBJ whole genome shotgun (WGS) entry which is preliminary data.</text>
</comment>
<sequence length="1416" mass="159511">MRNNVDAQAQFIVSTNTWKLKQTKNSAHNLKAGLGENYEWSGEPRLMTCILCNDFIFFFLNNNTAALGNQGVVLGGVSSNNNGLYGLNSDAFSSKYVGDSLRGEGSNAFNKQRVAASGGRLNKNSFCIPNFFSNIEFASIRILQNASLNLKIGFTLRLGPVIHQFIVVNPSQFRKSKNVVTTLEDSQKSDLDPFVPQISKIQNQQNIQPHQYSHCTQPQPAIIYTSNNAKVPDISIGDLHSNPEQNEAQVASKEIRAIMKEWIQALNMCVIRSEEPNKYSLMEQIGAGAQAKVYKIVRRKISVGTKQPHTQNLNTSFNPDAFSCSSLNNYHPNDPEGASRQIDGAPNIGQARIVEGSQGVTFQEDDKWRQAVKASPERITISQYPGLKNNANHHQANPKSKPLAMKVICKKQLAKKALIDKGQMINEIQIQRQLRLCGNIIRLNKIYECDKYLNLLMDFQEGGTLGDILEKQIRISEEDARIITAQILLTVDFMSRKGVIHRDLKPENILLSSKQDGVYEIKIADFGFAIPVYSAHSYNEKLLTAVCGTPGYIAPEALVGNGFNLKSDVFSVGSILYSILTLRNLFNGASYQEIMELNKMCNLSHLDRDTQFCSNEARDLMKKLLNKDMSKRPTAIQALSHPWFINEKLPLENSMQINKVITSPNFNPNQAFTEDSDVVQTRFGLTVHHPSAKNLKSCENGAVIDNSFQLNGMDIPIAEQKLQTLKETLQNRIEAPVIRPARFQAKQHSNPREEEKIAGRNIGGRVSLCLRQPPLQTKENLGSGVIHRTPSDNMSRSNSQVNYYQIISEYKHLQKSGLNRSMSPMPQFSGQIVQNFKNASTANQPNNNHVIIRGSQMLQNSSKNGFSVAATQKDQGASIHRVEENMGCGSQFENHKNILTTRNNLVAANNHSEQAPQLEVERFNINFNGPQELSPFNIPLYGQSRKQFTQLPPFLREESKLNVQSPNSSTNQYGMLQFQQTGQQQSNMRRDFPSPGYQQDQTAFIADTCQVIIDQNMTTLNNQLIGQGSNGMHPVIERDKTTRTVKALPGLDLIQEQPPNQVRNQGDTPNYQLPQFGNVIEYSREEVKRAEGAQQQEPNQYRDNQNYQSTEKDPNQQQQIKEQFSRDPTNSANEKLNSRLQHLAQAEYLNIKDDIEGGSSGSVGIEESEHVNSGQSDDQRQCFMFLVQNVTREISHITAPLKKEQTRKLIIHEELYEELQDIPEHNLIINTEKHVSDVLLSTQKQDGPTMKQTRKKPPPQTEQREVFISNHHDFLLGQAESDSSGNEGEGQQQIEINPKIDYMLNCKDIDHSHLKISQGMSVFACPDETEDDLLSPDKRWAHLKMKESKQHQRAQEMGLGQQVVVKEVVGENEKHRQGVVDVQVNSYDNTQNNNQPIDMKRFMQGLNVAKNKRVFL</sequence>
<keyword evidence="4" id="KW-1185">Reference proteome</keyword>
<dbReference type="InterPro" id="IPR008271">
    <property type="entry name" value="Ser/Thr_kinase_AS"/>
</dbReference>
<proteinExistence type="predicted"/>
<dbReference type="InterPro" id="IPR000719">
    <property type="entry name" value="Prot_kinase_dom"/>
</dbReference>
<dbReference type="PANTHER" id="PTHR24347">
    <property type="entry name" value="SERINE/THREONINE-PROTEIN KINASE"/>
    <property type="match status" value="1"/>
</dbReference>
<dbReference type="PROSITE" id="PS00108">
    <property type="entry name" value="PROTEIN_KINASE_ST"/>
    <property type="match status" value="1"/>
</dbReference>